<dbReference type="InterPro" id="IPR016024">
    <property type="entry name" value="ARM-type_fold"/>
</dbReference>
<feature type="repeat" description="Pumilio" evidence="2">
    <location>
        <begin position="415"/>
        <end position="451"/>
    </location>
</feature>
<dbReference type="PROSITE" id="PS50303">
    <property type="entry name" value="PUM_HD"/>
    <property type="match status" value="1"/>
</dbReference>
<gene>
    <name evidence="5" type="ORF">Ctob_001267</name>
</gene>
<dbReference type="CDD" id="cd07920">
    <property type="entry name" value="Pumilio"/>
    <property type="match status" value="1"/>
</dbReference>
<dbReference type="PROSITE" id="PS50302">
    <property type="entry name" value="PUM"/>
    <property type="match status" value="7"/>
</dbReference>
<comment type="caution">
    <text evidence="5">The sequence shown here is derived from an EMBL/GenBank/DDBJ whole genome shotgun (WGS) entry which is preliminary data.</text>
</comment>
<reference evidence="6" key="1">
    <citation type="journal article" date="2015" name="PLoS Genet.">
        <title>Genome Sequence and Transcriptome Analyses of Chrysochromulina tobin: Metabolic Tools for Enhanced Algal Fitness in the Prominent Order Prymnesiales (Haptophyceae).</title>
        <authorList>
            <person name="Hovde B.T."/>
            <person name="Deodato C.R."/>
            <person name="Hunsperger H.M."/>
            <person name="Ryken S.A."/>
            <person name="Yost W."/>
            <person name="Jha R.K."/>
            <person name="Patterson J."/>
            <person name="Monnat R.J. Jr."/>
            <person name="Barlow S.B."/>
            <person name="Starkenburg S.R."/>
            <person name="Cattolico R.A."/>
        </authorList>
    </citation>
    <scope>NUCLEOTIDE SEQUENCE</scope>
    <source>
        <strain evidence="6">CCMP291</strain>
    </source>
</reference>
<dbReference type="OrthoDB" id="668540at2759"/>
<dbReference type="Gene3D" id="1.25.10.10">
    <property type="entry name" value="Leucine-rich Repeat Variant"/>
    <property type="match status" value="1"/>
</dbReference>
<evidence type="ECO:0000256" key="1">
    <source>
        <dbReference type="ARBA" id="ARBA00022737"/>
    </source>
</evidence>
<organism evidence="5 6">
    <name type="scientific">Chrysochromulina tobinii</name>
    <dbReference type="NCBI Taxonomy" id="1460289"/>
    <lineage>
        <taxon>Eukaryota</taxon>
        <taxon>Haptista</taxon>
        <taxon>Haptophyta</taxon>
        <taxon>Prymnesiophyceae</taxon>
        <taxon>Prymnesiales</taxon>
        <taxon>Chrysochromulinaceae</taxon>
        <taxon>Chrysochromulina</taxon>
    </lineage>
</organism>
<evidence type="ECO:0000313" key="5">
    <source>
        <dbReference type="EMBL" id="KOO21598.1"/>
    </source>
</evidence>
<dbReference type="Proteomes" id="UP000037460">
    <property type="component" value="Unassembled WGS sequence"/>
</dbReference>
<sequence length="663" mass="70607">MLPLEQQAGASRIGQVPPRVQSAPVLLPSEDTGIESIFSNLTYKDFLREAAITEEPVELPPPTVTPPPRITTPPIGTSKFRADGAVHSSAAMGSVGNMLYASLPPRPHTTYPQTMPVRPWSGAGQVGGPTVVAPVTGAATAGGSRCCCAGSGGVPSASSMTAATPDGNSAASAEVTRQLQSKLQEAQQLYEQQQRLMQLHATGGAVAARSVTNVPMALLDELAQMSLDAQDHFSRQETPTPLYDDLPIRRGTPPLPAAPLATLPAVGWSAVSSAEDAAAAAATASLPGLQPSSRGPSRVGPPNNVGSVDEWGGGPGSEGAADRHAKKPLKCAGQEVRTVDEASALNGLLELAHDQSGCRFLQDQLDLRSKTHIDLVFEAVRGDVVALSMDPFGNYLVQKLLQYGTSEQRIALVAGAAPSLIPIALNVHGTRVVQKMLEAAETEEQLDTLIGALNARVMDLILDMNGNHVVQRCLASLKPERAAFVYEAVKAECVRVATHRHGCCVLQRCLDHAPDSQRVPIIGNVIANARKLVLDPFGNYVVQYVLELRQPELTRGIGQALQGSFADLTLQKFSSNVIEKCLQSNDRLLIAMVTSEICQAKALGQLLHDPFANYVVQTLLTVGSDEEVAAMLEKLTPHLKTLRGTLYGKRIHAKLLRRFPHLR</sequence>
<feature type="repeat" description="Pumilio" evidence="2">
    <location>
        <begin position="452"/>
        <end position="487"/>
    </location>
</feature>
<dbReference type="EMBL" id="JWZX01003349">
    <property type="protein sequence ID" value="KOO21598.1"/>
    <property type="molecule type" value="Genomic_DNA"/>
</dbReference>
<keyword evidence="1" id="KW-0677">Repeat</keyword>
<dbReference type="InterPro" id="IPR033133">
    <property type="entry name" value="PUM-HD"/>
</dbReference>
<accession>A0A0M0J5V4</accession>
<feature type="repeat" description="Pumilio" evidence="2">
    <location>
        <begin position="596"/>
        <end position="633"/>
    </location>
</feature>
<dbReference type="InterPro" id="IPR001313">
    <property type="entry name" value="Pumilio_RNA-bd_rpt"/>
</dbReference>
<evidence type="ECO:0000313" key="6">
    <source>
        <dbReference type="Proteomes" id="UP000037460"/>
    </source>
</evidence>
<dbReference type="GO" id="GO:0010608">
    <property type="term" value="P:post-transcriptional regulation of gene expression"/>
    <property type="evidence" value="ECO:0007669"/>
    <property type="project" value="TreeGrafter"/>
</dbReference>
<dbReference type="GO" id="GO:0005737">
    <property type="term" value="C:cytoplasm"/>
    <property type="evidence" value="ECO:0007669"/>
    <property type="project" value="TreeGrafter"/>
</dbReference>
<dbReference type="FunFam" id="1.25.10.10:FF:000237">
    <property type="entry name" value="Pumilio homolog 9"/>
    <property type="match status" value="1"/>
</dbReference>
<dbReference type="SMART" id="SM00025">
    <property type="entry name" value="Pumilio"/>
    <property type="match status" value="8"/>
</dbReference>
<keyword evidence="6" id="KW-1185">Reference proteome</keyword>
<evidence type="ECO:0000259" key="4">
    <source>
        <dbReference type="PROSITE" id="PS50303"/>
    </source>
</evidence>
<feature type="repeat" description="Pumilio" evidence="2">
    <location>
        <begin position="343"/>
        <end position="378"/>
    </location>
</feature>
<feature type="domain" description="PUM-HD" evidence="4">
    <location>
        <begin position="320"/>
        <end position="659"/>
    </location>
</feature>
<dbReference type="PANTHER" id="PTHR12537:SF13">
    <property type="entry name" value="PUMILIO HOMOLOGY DOMAIN FAMILY MEMBER 4"/>
    <property type="match status" value="1"/>
</dbReference>
<proteinExistence type="predicted"/>
<feature type="region of interest" description="Disordered" evidence="3">
    <location>
        <begin position="285"/>
        <end position="327"/>
    </location>
</feature>
<dbReference type="InterPro" id="IPR033712">
    <property type="entry name" value="Pumilio_RNA-bd"/>
</dbReference>
<feature type="compositionally biased region" description="Low complexity" evidence="3">
    <location>
        <begin position="285"/>
        <end position="302"/>
    </location>
</feature>
<dbReference type="Pfam" id="PF00806">
    <property type="entry name" value="PUF"/>
    <property type="match status" value="8"/>
</dbReference>
<feature type="repeat" description="Pumilio" evidence="2">
    <location>
        <begin position="488"/>
        <end position="523"/>
    </location>
</feature>
<evidence type="ECO:0000256" key="3">
    <source>
        <dbReference type="SAM" id="MobiDB-lite"/>
    </source>
</evidence>
<dbReference type="SUPFAM" id="SSF48371">
    <property type="entry name" value="ARM repeat"/>
    <property type="match status" value="1"/>
</dbReference>
<name>A0A0M0J5V4_9EUKA</name>
<evidence type="ECO:0000256" key="2">
    <source>
        <dbReference type="PROSITE-ProRule" id="PRU00317"/>
    </source>
</evidence>
<dbReference type="AlphaFoldDB" id="A0A0M0J5V4"/>
<dbReference type="PANTHER" id="PTHR12537">
    <property type="entry name" value="RNA BINDING PROTEIN PUMILIO-RELATED"/>
    <property type="match status" value="1"/>
</dbReference>
<protein>
    <submittedName>
        <fullName evidence="5">RNA-binding</fullName>
    </submittedName>
</protein>
<feature type="repeat" description="Pumilio" evidence="2">
    <location>
        <begin position="524"/>
        <end position="559"/>
    </location>
</feature>
<dbReference type="InterPro" id="IPR011989">
    <property type="entry name" value="ARM-like"/>
</dbReference>
<feature type="repeat" description="Pumilio" evidence="2">
    <location>
        <begin position="379"/>
        <end position="414"/>
    </location>
</feature>
<dbReference type="GO" id="GO:0003729">
    <property type="term" value="F:mRNA binding"/>
    <property type="evidence" value="ECO:0007669"/>
    <property type="project" value="TreeGrafter"/>
</dbReference>